<evidence type="ECO:0008006" key="3">
    <source>
        <dbReference type="Google" id="ProtNLM"/>
    </source>
</evidence>
<name>A0ABU9BTL8_9BURK</name>
<comment type="caution">
    <text evidence="1">The sequence shown here is derived from an EMBL/GenBank/DDBJ whole genome shotgun (WGS) entry which is preliminary data.</text>
</comment>
<dbReference type="RefSeq" id="WP_341426243.1">
    <property type="nucleotide sequence ID" value="NZ_JBBUTG010000007.1"/>
</dbReference>
<dbReference type="EMBL" id="JBBUTG010000007">
    <property type="protein sequence ID" value="MEK8031843.1"/>
    <property type="molecule type" value="Genomic_DNA"/>
</dbReference>
<evidence type="ECO:0000313" key="1">
    <source>
        <dbReference type="EMBL" id="MEK8031843.1"/>
    </source>
</evidence>
<reference evidence="1 2" key="1">
    <citation type="submission" date="2024-04" db="EMBL/GenBank/DDBJ databases">
        <title>Novel species of the genus Ideonella isolated from streams.</title>
        <authorList>
            <person name="Lu H."/>
        </authorList>
    </citation>
    <scope>NUCLEOTIDE SEQUENCE [LARGE SCALE GENOMIC DNA]</scope>
    <source>
        <strain evidence="1 2">DXS29W</strain>
    </source>
</reference>
<protein>
    <recommendedName>
        <fullName evidence="3">SGNH/GDSL hydrolase family protein</fullName>
    </recommendedName>
</protein>
<accession>A0ABU9BTL8</accession>
<proteinExistence type="predicted"/>
<dbReference type="Proteomes" id="UP001371218">
    <property type="component" value="Unassembled WGS sequence"/>
</dbReference>
<sequence>MKVFLTGDSHLGALRRALLQPDSPNTWPIDFTLEALGRGHLLRAPFFADRGDHAEILDADFRKRVRKVPSVAGAFDAIGISGPLNTARVWRDEAFATFRPYPLTGRTPISRGMLRAIVEDDVRQTLEFIRVVRRNSPVFVIDSPWPFARHPSVMRIGIEVVQHVHRWYREYVMAELASMDVPIVDIDPSCLDKQGFMLERFRNENARDLYHANAAFGKLMLQRIVDRFAPAARPVAQETAS</sequence>
<dbReference type="SUPFAM" id="SSF52266">
    <property type="entry name" value="SGNH hydrolase"/>
    <property type="match status" value="1"/>
</dbReference>
<gene>
    <name evidence="1" type="ORF">AACH06_13530</name>
</gene>
<keyword evidence="2" id="KW-1185">Reference proteome</keyword>
<evidence type="ECO:0000313" key="2">
    <source>
        <dbReference type="Proteomes" id="UP001371218"/>
    </source>
</evidence>
<organism evidence="1 2">
    <name type="scientific">Ideonella lacteola</name>
    <dbReference type="NCBI Taxonomy" id="2984193"/>
    <lineage>
        <taxon>Bacteria</taxon>
        <taxon>Pseudomonadati</taxon>
        <taxon>Pseudomonadota</taxon>
        <taxon>Betaproteobacteria</taxon>
        <taxon>Burkholderiales</taxon>
        <taxon>Sphaerotilaceae</taxon>
        <taxon>Ideonella</taxon>
    </lineage>
</organism>